<name>A0ABS7ZPW8_9GAMM</name>
<proteinExistence type="predicted"/>
<evidence type="ECO:0000313" key="1">
    <source>
        <dbReference type="EMBL" id="MCA6063122.1"/>
    </source>
</evidence>
<accession>A0ABS7ZPW8</accession>
<dbReference type="Proteomes" id="UP000714380">
    <property type="component" value="Unassembled WGS sequence"/>
</dbReference>
<evidence type="ECO:0000313" key="2">
    <source>
        <dbReference type="Proteomes" id="UP000714380"/>
    </source>
</evidence>
<comment type="caution">
    <text evidence="1">The sequence shown here is derived from an EMBL/GenBank/DDBJ whole genome shotgun (WGS) entry which is preliminary data.</text>
</comment>
<sequence>MKNTERKIFRKLAKKRWHNLAKLFAIIMLKTRERVSEEQFDQYLTLLGPSILKSSLRNKSERQIRKLISFTQNEVRKPERKLNIAVVMSGQPRSLEHCTKSLKRFFYGHNITYFCHLWAGQSNPDILEPLENYFFIETDSPDFSREERLAITNYGLKSFGDGVKIPYVSPNVFPMWFGVNQAFNLIESSGHSPDQYDLICRMRYDNFWVGQFDCEDIQINDKNIIIDYNYNGYGGYGDQFAIGRPSAMKEYCNLYHWLTTEFLSEPGSERCFPEVMLKNYLQKKELRVIEENFGLRLLRPEFVGLQAHQIPLRSHKASSERNSSMSRYITEKYPEIANNE</sequence>
<dbReference type="EMBL" id="JAEDAH010000026">
    <property type="protein sequence ID" value="MCA6063122.1"/>
    <property type="molecule type" value="Genomic_DNA"/>
</dbReference>
<reference evidence="1 2" key="1">
    <citation type="submission" date="2020-12" db="EMBL/GenBank/DDBJ databases">
        <title>Novel Thalassolituus-related marine hydrocarbonoclastic bacteria mediated algae-derived hydrocarbons mineralization in twilight zone of the northern South China Sea.</title>
        <authorList>
            <person name="Dong C."/>
        </authorList>
    </citation>
    <scope>NUCLEOTIDE SEQUENCE [LARGE SCALE GENOMIC DNA]</scope>
    <source>
        <strain evidence="1 2">IMCC1826</strain>
    </source>
</reference>
<keyword evidence="2" id="KW-1185">Reference proteome</keyword>
<protein>
    <submittedName>
        <fullName evidence="1">Uncharacterized protein</fullName>
    </submittedName>
</protein>
<dbReference type="RefSeq" id="WP_225672796.1">
    <property type="nucleotide sequence ID" value="NZ_JAEDAH010000026.1"/>
</dbReference>
<gene>
    <name evidence="1" type="ORF">I9W95_05815</name>
</gene>
<organism evidence="1 2">
    <name type="scientific">Thalassolituus marinus</name>
    <dbReference type="NCBI Taxonomy" id="671053"/>
    <lineage>
        <taxon>Bacteria</taxon>
        <taxon>Pseudomonadati</taxon>
        <taxon>Pseudomonadota</taxon>
        <taxon>Gammaproteobacteria</taxon>
        <taxon>Oceanospirillales</taxon>
        <taxon>Oceanospirillaceae</taxon>
        <taxon>Thalassolituus</taxon>
    </lineage>
</organism>